<dbReference type="EMBL" id="CP017641">
    <property type="protein sequence ID" value="APZ92383.1"/>
    <property type="molecule type" value="Genomic_DNA"/>
</dbReference>
<dbReference type="Pfam" id="PF05090">
    <property type="entry name" value="HTTM"/>
    <property type="match status" value="1"/>
</dbReference>
<feature type="transmembrane region" description="Helical" evidence="7">
    <location>
        <begin position="135"/>
        <end position="156"/>
    </location>
</feature>
<sequence length="474" mass="53961">MPISESVTKETSPRVRPGTGLLEGALARACEPVGIRFLIQLRILLGLVLAYEVWLFFEHNLITRYFVEQKTHFTYLWFDWLPVLSPQAMHFHFIVLGILALMVLIGFAYRLAISLFCFGFTYVFLLEKARYMNHFYLIILLCAVLAFMPAHAAWSADAVLRPSVRRRWCPAWMLWILRLQLGVVYFYAGLAKVTPDWLSGRVLGEMLEYKQHLPLVSWIVETPSMVLAASWLAMLFDILIVPLLLWKRTRIAAFVMMAIFHACNTVLFKIDVFPVLMAGATLILFLPQPADLRDTTDRDASDLKTSKFALTMGGAYALLQVLIPLRHLAYPGDAAWTDEGQTFAWRMLMRVKTGTVPRFPVRYSLDGTVYEAEVPIPQDPDFWAHHWQARKMLIDPDLILQFVHQQAEKLKAQGAEDLDIRAIVPVSLNGRPPQLLIDPDVNLANEVRSLRPKKWITTVRQSAQNGEGGSSPNP</sequence>
<comment type="subcellular location">
    <subcellularLocation>
        <location evidence="1">Endomembrane system</location>
        <topology evidence="1">Multi-pass membrane protein</topology>
    </subcellularLocation>
</comment>
<evidence type="ECO:0000256" key="4">
    <source>
        <dbReference type="ARBA" id="ARBA00023136"/>
    </source>
</evidence>
<evidence type="ECO:0000256" key="2">
    <source>
        <dbReference type="ARBA" id="ARBA00022692"/>
    </source>
</evidence>
<feature type="domain" description="HTTM-like" evidence="8">
    <location>
        <begin position="30"/>
        <end position="289"/>
    </location>
</feature>
<feature type="transmembrane region" description="Helical" evidence="7">
    <location>
        <begin position="306"/>
        <end position="325"/>
    </location>
</feature>
<keyword evidence="5" id="KW-1015">Disulfide bond</keyword>
<dbReference type="AlphaFoldDB" id="A0A1P8WE78"/>
<feature type="transmembrane region" description="Helical" evidence="7">
    <location>
        <begin position="37"/>
        <end position="57"/>
    </location>
</feature>
<reference evidence="9 10" key="1">
    <citation type="journal article" date="2016" name="Front. Microbiol.">
        <title>Fuerstia marisgermanicae gen. nov., sp. nov., an Unusual Member of the Phylum Planctomycetes from the German Wadden Sea.</title>
        <authorList>
            <person name="Kohn T."/>
            <person name="Heuer A."/>
            <person name="Jogler M."/>
            <person name="Vollmers J."/>
            <person name="Boedeker C."/>
            <person name="Bunk B."/>
            <person name="Rast P."/>
            <person name="Borchert D."/>
            <person name="Glockner I."/>
            <person name="Freese H.M."/>
            <person name="Klenk H.P."/>
            <person name="Overmann J."/>
            <person name="Kaster A.K."/>
            <person name="Rohde M."/>
            <person name="Wiegand S."/>
            <person name="Jogler C."/>
        </authorList>
    </citation>
    <scope>NUCLEOTIDE SEQUENCE [LARGE SCALE GENOMIC DNA]</scope>
    <source>
        <strain evidence="9 10">NH11</strain>
    </source>
</reference>
<evidence type="ECO:0000313" key="9">
    <source>
        <dbReference type="EMBL" id="APZ92383.1"/>
    </source>
</evidence>
<gene>
    <name evidence="9" type="ORF">Fuma_01994</name>
</gene>
<protein>
    <submittedName>
        <fullName evidence="9">Vitamin K-dependent gamma-carboxylase</fullName>
    </submittedName>
</protein>
<dbReference type="InterPro" id="IPR011020">
    <property type="entry name" value="HTTM-like"/>
</dbReference>
<dbReference type="InterPro" id="IPR007782">
    <property type="entry name" value="VKG_COase"/>
</dbReference>
<evidence type="ECO:0000256" key="3">
    <source>
        <dbReference type="ARBA" id="ARBA00022989"/>
    </source>
</evidence>
<dbReference type="SMART" id="SM00752">
    <property type="entry name" value="HTTM"/>
    <property type="match status" value="1"/>
</dbReference>
<feature type="transmembrane region" description="Helical" evidence="7">
    <location>
        <begin position="93"/>
        <end position="123"/>
    </location>
</feature>
<keyword evidence="2 7" id="KW-0812">Transmembrane</keyword>
<accession>A0A1P8WE78</accession>
<evidence type="ECO:0000256" key="5">
    <source>
        <dbReference type="ARBA" id="ARBA00023157"/>
    </source>
</evidence>
<name>A0A1P8WE78_9PLAN</name>
<feature type="transmembrane region" description="Helical" evidence="7">
    <location>
        <begin position="266"/>
        <end position="286"/>
    </location>
</feature>
<dbReference type="Pfam" id="PF22777">
    <property type="entry name" value="VKGC_lumenal_dom"/>
    <property type="match status" value="1"/>
</dbReference>
<evidence type="ECO:0000313" key="10">
    <source>
        <dbReference type="Proteomes" id="UP000187735"/>
    </source>
</evidence>
<dbReference type="GO" id="GO:0012505">
    <property type="term" value="C:endomembrane system"/>
    <property type="evidence" value="ECO:0007669"/>
    <property type="project" value="UniProtKB-SubCell"/>
</dbReference>
<feature type="transmembrane region" description="Helical" evidence="7">
    <location>
        <begin position="225"/>
        <end position="246"/>
    </location>
</feature>
<evidence type="ECO:0000259" key="8">
    <source>
        <dbReference type="SMART" id="SM00752"/>
    </source>
</evidence>
<keyword evidence="4 7" id="KW-0472">Membrane</keyword>
<keyword evidence="6" id="KW-0456">Lyase</keyword>
<dbReference type="STRING" id="1891926.Fuma_01994"/>
<dbReference type="KEGG" id="fmr:Fuma_01994"/>
<keyword evidence="10" id="KW-1185">Reference proteome</keyword>
<dbReference type="GO" id="GO:0019842">
    <property type="term" value="F:vitamin binding"/>
    <property type="evidence" value="ECO:0007669"/>
    <property type="project" value="TreeGrafter"/>
</dbReference>
<evidence type="ECO:0000256" key="7">
    <source>
        <dbReference type="SAM" id="Phobius"/>
    </source>
</evidence>
<evidence type="ECO:0000256" key="6">
    <source>
        <dbReference type="ARBA" id="ARBA00023239"/>
    </source>
</evidence>
<feature type="transmembrane region" description="Helical" evidence="7">
    <location>
        <begin position="168"/>
        <end position="188"/>
    </location>
</feature>
<dbReference type="InterPro" id="IPR053934">
    <property type="entry name" value="HTTM_dom"/>
</dbReference>
<dbReference type="Proteomes" id="UP000187735">
    <property type="component" value="Chromosome"/>
</dbReference>
<dbReference type="PANTHER" id="PTHR12639">
    <property type="entry name" value="VITAMIN K-DEPENDENT GAMMA-CARBOXYLASE"/>
    <property type="match status" value="1"/>
</dbReference>
<evidence type="ECO:0000256" key="1">
    <source>
        <dbReference type="ARBA" id="ARBA00004127"/>
    </source>
</evidence>
<dbReference type="GO" id="GO:0008488">
    <property type="term" value="F:gamma-glutamyl carboxylase activity"/>
    <property type="evidence" value="ECO:0007669"/>
    <property type="project" value="InterPro"/>
</dbReference>
<keyword evidence="3 7" id="KW-1133">Transmembrane helix</keyword>
<organism evidence="9 10">
    <name type="scientific">Fuerstiella marisgermanici</name>
    <dbReference type="NCBI Taxonomy" id="1891926"/>
    <lineage>
        <taxon>Bacteria</taxon>
        <taxon>Pseudomonadati</taxon>
        <taxon>Planctomycetota</taxon>
        <taxon>Planctomycetia</taxon>
        <taxon>Planctomycetales</taxon>
        <taxon>Planctomycetaceae</taxon>
        <taxon>Fuerstiella</taxon>
    </lineage>
</organism>
<proteinExistence type="predicted"/>
<dbReference type="PANTHER" id="PTHR12639:SF7">
    <property type="entry name" value="HTTM DOMAIN-CONTAINING PROTEIN"/>
    <property type="match status" value="1"/>
</dbReference>
<dbReference type="InterPro" id="IPR053935">
    <property type="entry name" value="VKGC_lumenal_dom"/>
</dbReference>